<evidence type="ECO:0000256" key="6">
    <source>
        <dbReference type="ARBA" id="ARBA00023053"/>
    </source>
</evidence>
<dbReference type="GO" id="GO:0015386">
    <property type="term" value="F:potassium:proton antiporter activity"/>
    <property type="evidence" value="ECO:0007669"/>
    <property type="project" value="TreeGrafter"/>
</dbReference>
<dbReference type="GO" id="GO:0005886">
    <property type="term" value="C:plasma membrane"/>
    <property type="evidence" value="ECO:0007669"/>
    <property type="project" value="UniProtKB-SubCell"/>
</dbReference>
<feature type="transmembrane region" description="Helical" evidence="10">
    <location>
        <begin position="367"/>
        <end position="389"/>
    </location>
</feature>
<feature type="domain" description="Cation/H+ exchanger transmembrane" evidence="11">
    <location>
        <begin position="16"/>
        <end position="415"/>
    </location>
</feature>
<protein>
    <submittedName>
        <fullName evidence="12">Na(+) h(+) antiporter</fullName>
    </submittedName>
</protein>
<evidence type="ECO:0000256" key="7">
    <source>
        <dbReference type="ARBA" id="ARBA00023065"/>
    </source>
</evidence>
<accession>A0A0R2M5H8</accession>
<keyword evidence="9" id="KW-0739">Sodium transport</keyword>
<keyword evidence="5 10" id="KW-1133">Transmembrane helix</keyword>
<keyword evidence="6" id="KW-0915">Sodium</keyword>
<evidence type="ECO:0000313" key="13">
    <source>
        <dbReference type="Proteomes" id="UP000051783"/>
    </source>
</evidence>
<feature type="transmembrane region" description="Helical" evidence="10">
    <location>
        <begin position="90"/>
        <end position="113"/>
    </location>
</feature>
<evidence type="ECO:0000256" key="9">
    <source>
        <dbReference type="ARBA" id="ARBA00023201"/>
    </source>
</evidence>
<sequence>MNKGGNHVPIIELVILLACLVLLSNVLSHYLVAIPVSLIQVGLGLGVALLLNIQVNLQTDWFMLVFIAPMLYNDGRQFPKQELWELRGAIFANAIVLVFITTILGGFLIHVLIPSIPLAVSIALAAILSPTDPVAVQSISEGVKLPKEILHLVSGESLINDASGLIGFKYALAAAVTGSFVLSQAVGDFFYISLVGLAVGLALITLIQVVRDILRREGINDTVFNVVLQILTPFAIYFVAEEWFHASGVVAVVAAGVLSHIQNSHADEDTPELRLVTEKVWNVIVYLLNGIVFLILGIELPVATQATIKGSHTNTFHAIFDVLIVWAILLLIRVAWTYVYMLFNWLRDHNKSKPSLRIATLSGLSGVRGAITMAGVFTIPTVIASGGAFPERALVLFIAAGVIIVSLVAAAGILPLMASRSLPFMTRGSSLDDDDAVLANGPDEPDEDAGDQPDQIGYKQARIYVLQLAVQNIEEHRRPENQRAAYDLILDQQFQIRRLEVASQTADQLAPMLTDEMQLRLVALTGERQAVEEMLANKETSKLAAQAYLRRIDHREQRLERATHRAGLPTLRSLRVLVYRWMQDLRLWLSPADSDKLRAEQLEIQRVASKAAIKALSQYLKQTTVDEQQFDRQALYHLIVHYRNRIESAKADHSLSRADYERQLQTLRIKSLGAERAGVQHLLESGRINLRTAAKLRQFINYSENLLMLNDIDANDE</sequence>
<proteinExistence type="predicted"/>
<feature type="transmembrane region" description="Helical" evidence="10">
    <location>
        <begin position="395"/>
        <end position="417"/>
    </location>
</feature>
<dbReference type="STRING" id="942150.IV64_GL000184"/>
<keyword evidence="3" id="KW-1003">Cell membrane</keyword>
<evidence type="ECO:0000313" key="12">
    <source>
        <dbReference type="EMBL" id="KRO09057.1"/>
    </source>
</evidence>
<comment type="subcellular location">
    <subcellularLocation>
        <location evidence="1">Cell membrane</location>
        <topology evidence="1">Multi-pass membrane protein</topology>
    </subcellularLocation>
</comment>
<evidence type="ECO:0000256" key="3">
    <source>
        <dbReference type="ARBA" id="ARBA00022475"/>
    </source>
</evidence>
<dbReference type="GO" id="GO:0098719">
    <property type="term" value="P:sodium ion import across plasma membrane"/>
    <property type="evidence" value="ECO:0007669"/>
    <property type="project" value="TreeGrafter"/>
</dbReference>
<comment type="caution">
    <text evidence="12">The sequence shown here is derived from an EMBL/GenBank/DDBJ whole genome shotgun (WGS) entry which is preliminary data.</text>
</comment>
<feature type="transmembrane region" description="Helical" evidence="10">
    <location>
        <begin position="6"/>
        <end position="23"/>
    </location>
</feature>
<dbReference type="InterPro" id="IPR018422">
    <property type="entry name" value="Cation/H_exchanger_CPA1"/>
</dbReference>
<keyword evidence="4 10" id="KW-0812">Transmembrane</keyword>
<evidence type="ECO:0000259" key="11">
    <source>
        <dbReference type="Pfam" id="PF00999"/>
    </source>
</evidence>
<evidence type="ECO:0000256" key="10">
    <source>
        <dbReference type="SAM" id="Phobius"/>
    </source>
</evidence>
<feature type="transmembrane region" description="Helical" evidence="10">
    <location>
        <begin position="222"/>
        <end position="240"/>
    </location>
</feature>
<evidence type="ECO:0000256" key="1">
    <source>
        <dbReference type="ARBA" id="ARBA00004651"/>
    </source>
</evidence>
<dbReference type="GO" id="GO:0015385">
    <property type="term" value="F:sodium:proton antiporter activity"/>
    <property type="evidence" value="ECO:0007669"/>
    <property type="project" value="InterPro"/>
</dbReference>
<dbReference type="PATRIC" id="fig|942150.3.peg.191"/>
<dbReference type="Pfam" id="PF00999">
    <property type="entry name" value="Na_H_Exchanger"/>
    <property type="match status" value="1"/>
</dbReference>
<dbReference type="Proteomes" id="UP000051783">
    <property type="component" value="Unassembled WGS sequence"/>
</dbReference>
<dbReference type="EMBL" id="JQCL01000074">
    <property type="protein sequence ID" value="KRO09057.1"/>
    <property type="molecule type" value="Genomic_DNA"/>
</dbReference>
<evidence type="ECO:0000256" key="8">
    <source>
        <dbReference type="ARBA" id="ARBA00023136"/>
    </source>
</evidence>
<feature type="transmembrane region" description="Helical" evidence="10">
    <location>
        <begin position="323"/>
        <end position="346"/>
    </location>
</feature>
<gene>
    <name evidence="12" type="ORF">IV64_GL000184</name>
</gene>
<reference evidence="12 13" key="1">
    <citation type="journal article" date="2015" name="Genome Announc.">
        <title>Expanding the biotechnology potential of lactobacilli through comparative genomics of 213 strains and associated genera.</title>
        <authorList>
            <person name="Sun Z."/>
            <person name="Harris H.M."/>
            <person name="McCann A."/>
            <person name="Guo C."/>
            <person name="Argimon S."/>
            <person name="Zhang W."/>
            <person name="Yang X."/>
            <person name="Jeffery I.B."/>
            <person name="Cooney J.C."/>
            <person name="Kagawa T.F."/>
            <person name="Liu W."/>
            <person name="Song Y."/>
            <person name="Salvetti E."/>
            <person name="Wrobel A."/>
            <person name="Rasinkangas P."/>
            <person name="Parkhill J."/>
            <person name="Rea M.C."/>
            <person name="O'Sullivan O."/>
            <person name="Ritari J."/>
            <person name="Douillard F.P."/>
            <person name="Paul Ross R."/>
            <person name="Yang R."/>
            <person name="Briner A.E."/>
            <person name="Felis G.E."/>
            <person name="de Vos W.M."/>
            <person name="Barrangou R."/>
            <person name="Klaenhammer T.R."/>
            <person name="Caufield P.W."/>
            <person name="Cui Y."/>
            <person name="Zhang H."/>
            <person name="O'Toole P.W."/>
        </authorList>
    </citation>
    <scope>NUCLEOTIDE SEQUENCE [LARGE SCALE GENOMIC DNA]</scope>
    <source>
        <strain evidence="12 13">LMG 26013</strain>
    </source>
</reference>
<dbReference type="PANTHER" id="PTHR10110:SF86">
    <property type="entry name" value="SODIUM_HYDROGEN EXCHANGER 7"/>
    <property type="match status" value="1"/>
</dbReference>
<feature type="transmembrane region" description="Helical" evidence="10">
    <location>
        <begin position="189"/>
        <end position="210"/>
    </location>
</feature>
<keyword evidence="7" id="KW-0406">Ion transport</keyword>
<dbReference type="GO" id="GO:0051453">
    <property type="term" value="P:regulation of intracellular pH"/>
    <property type="evidence" value="ECO:0007669"/>
    <property type="project" value="TreeGrafter"/>
</dbReference>
<keyword evidence="2" id="KW-0813">Transport</keyword>
<keyword evidence="13" id="KW-1185">Reference proteome</keyword>
<name>A0A0R2M5H8_9LACO</name>
<keyword evidence="8 10" id="KW-0472">Membrane</keyword>
<dbReference type="PANTHER" id="PTHR10110">
    <property type="entry name" value="SODIUM/HYDROGEN EXCHANGER"/>
    <property type="match status" value="1"/>
</dbReference>
<evidence type="ECO:0000256" key="5">
    <source>
        <dbReference type="ARBA" id="ARBA00022989"/>
    </source>
</evidence>
<feature type="transmembrane region" description="Helical" evidence="10">
    <location>
        <begin position="283"/>
        <end position="303"/>
    </location>
</feature>
<evidence type="ECO:0000256" key="2">
    <source>
        <dbReference type="ARBA" id="ARBA00022448"/>
    </source>
</evidence>
<feature type="transmembrane region" description="Helical" evidence="10">
    <location>
        <begin position="30"/>
        <end position="55"/>
    </location>
</feature>
<dbReference type="AlphaFoldDB" id="A0A0R2M5H8"/>
<dbReference type="Gene3D" id="6.10.140.1330">
    <property type="match status" value="1"/>
</dbReference>
<dbReference type="InterPro" id="IPR006153">
    <property type="entry name" value="Cation/H_exchanger_TM"/>
</dbReference>
<evidence type="ECO:0000256" key="4">
    <source>
        <dbReference type="ARBA" id="ARBA00022692"/>
    </source>
</evidence>
<organism evidence="12 13">
    <name type="scientific">Lactiplantibacillus xiangfangensis</name>
    <dbReference type="NCBI Taxonomy" id="942150"/>
    <lineage>
        <taxon>Bacteria</taxon>
        <taxon>Bacillati</taxon>
        <taxon>Bacillota</taxon>
        <taxon>Bacilli</taxon>
        <taxon>Lactobacillales</taxon>
        <taxon>Lactobacillaceae</taxon>
        <taxon>Lactiplantibacillus</taxon>
    </lineage>
</organism>